<dbReference type="Pfam" id="PF01928">
    <property type="entry name" value="CYTH"/>
    <property type="match status" value="1"/>
</dbReference>
<dbReference type="InterPro" id="IPR012042">
    <property type="entry name" value="NeuTTM/CthTTM-like"/>
</dbReference>
<dbReference type="PROSITE" id="PS51707">
    <property type="entry name" value="CYTH"/>
    <property type="match status" value="1"/>
</dbReference>
<keyword evidence="3" id="KW-1185">Reference proteome</keyword>
<name>A0ABW5IWH0_9FLAO</name>
<evidence type="ECO:0000313" key="2">
    <source>
        <dbReference type="EMBL" id="MFD2517272.1"/>
    </source>
</evidence>
<gene>
    <name evidence="2" type="ORF">ACFSTG_05145</name>
</gene>
<comment type="caution">
    <text evidence="2">The sequence shown here is derived from an EMBL/GenBank/DDBJ whole genome shotgun (WGS) entry which is preliminary data.</text>
</comment>
<feature type="domain" description="CYTH" evidence="1">
    <location>
        <begin position="1"/>
        <end position="150"/>
    </location>
</feature>
<dbReference type="CDD" id="cd07891">
    <property type="entry name" value="CYTH-like_CthTTM-like_1"/>
    <property type="match status" value="1"/>
</dbReference>
<dbReference type="SMART" id="SM01118">
    <property type="entry name" value="CYTH"/>
    <property type="match status" value="1"/>
</dbReference>
<organism evidence="2 3">
    <name type="scientific">Salinimicrobium flavum</name>
    <dbReference type="NCBI Taxonomy" id="1737065"/>
    <lineage>
        <taxon>Bacteria</taxon>
        <taxon>Pseudomonadati</taxon>
        <taxon>Bacteroidota</taxon>
        <taxon>Flavobacteriia</taxon>
        <taxon>Flavobacteriales</taxon>
        <taxon>Flavobacteriaceae</taxon>
        <taxon>Salinimicrobium</taxon>
    </lineage>
</organism>
<protein>
    <submittedName>
        <fullName evidence="2">CYTH domain-containing protein</fullName>
    </submittedName>
</protein>
<evidence type="ECO:0000313" key="3">
    <source>
        <dbReference type="Proteomes" id="UP001597468"/>
    </source>
</evidence>
<dbReference type="PIRSF" id="PIRSF016487">
    <property type="entry name" value="CYTH_UCP016487"/>
    <property type="match status" value="1"/>
</dbReference>
<dbReference type="Proteomes" id="UP001597468">
    <property type="component" value="Unassembled WGS sequence"/>
</dbReference>
<dbReference type="RefSeq" id="WP_380749135.1">
    <property type="nucleotide sequence ID" value="NZ_JBHULT010000006.1"/>
</dbReference>
<proteinExistence type="predicted"/>
<sequence length="161" mass="18601">MQEIERKFLVSSIEGFKKNASKVTRIVQGYLNSAPERTVRVRLRGEKGFLTIKGISNHSGLSRFEWEKEISAAEAGDLLKICEPGTIEKDRYEIKVGNHLFEVDEFFGENAGLVMAEVELTSEDEIYERPEWLGEEVTGNKMYYNSYLSKFPYKAWQNYNL</sequence>
<dbReference type="PANTHER" id="PTHR40114">
    <property type="entry name" value="SLR0698 PROTEIN"/>
    <property type="match status" value="1"/>
</dbReference>
<dbReference type="SUPFAM" id="SSF55154">
    <property type="entry name" value="CYTH-like phosphatases"/>
    <property type="match status" value="1"/>
</dbReference>
<dbReference type="InterPro" id="IPR023577">
    <property type="entry name" value="CYTH_domain"/>
</dbReference>
<accession>A0ABW5IWH0</accession>
<dbReference type="Gene3D" id="2.40.320.10">
    <property type="entry name" value="Hypothetical Protein Pfu-838710-001"/>
    <property type="match status" value="1"/>
</dbReference>
<dbReference type="EMBL" id="JBHULT010000006">
    <property type="protein sequence ID" value="MFD2517272.1"/>
    <property type="molecule type" value="Genomic_DNA"/>
</dbReference>
<evidence type="ECO:0000259" key="1">
    <source>
        <dbReference type="PROSITE" id="PS51707"/>
    </source>
</evidence>
<reference evidence="3" key="1">
    <citation type="journal article" date="2019" name="Int. J. Syst. Evol. Microbiol.">
        <title>The Global Catalogue of Microorganisms (GCM) 10K type strain sequencing project: providing services to taxonomists for standard genome sequencing and annotation.</title>
        <authorList>
            <consortium name="The Broad Institute Genomics Platform"/>
            <consortium name="The Broad Institute Genome Sequencing Center for Infectious Disease"/>
            <person name="Wu L."/>
            <person name="Ma J."/>
        </authorList>
    </citation>
    <scope>NUCLEOTIDE SEQUENCE [LARGE SCALE GENOMIC DNA]</scope>
    <source>
        <strain evidence="3">KCTC 42585</strain>
    </source>
</reference>
<dbReference type="InterPro" id="IPR033469">
    <property type="entry name" value="CYTH-like_dom_sf"/>
</dbReference>
<dbReference type="PANTHER" id="PTHR40114:SF1">
    <property type="entry name" value="SLR0698 PROTEIN"/>
    <property type="match status" value="1"/>
</dbReference>